<evidence type="ECO:0000256" key="1">
    <source>
        <dbReference type="ARBA" id="ARBA00006654"/>
    </source>
</evidence>
<sequence>MTDDEQLPLLTTTRTANSDTMDDASLPIDPSTPSTSDHNVSAKIVFLSVNDVYDMVPNAHGHGGIAEFATLLEQQKALLPNDVTLLVTLNGDFLSGSEMAERFKGAHMIELMNHLGIGYVVLGNHEFDFGAEELQARMRDSTAKWFGSNVVDAASGALFENVVDTEVVELKDGLKLGVFGVCTEETPTLSFPGNTIKFDDVFATARRCVDALRAQGADFILALTHLPIAQDKKLARQVPGINLILGGHDHEPVTMYEGKTLIHKSGQNAFWLAKLEVELKRSTRHPERGLVVLPQWSMTANAYLPPQPACQQILYKYMHEMASEDDPQENERVLATLATPLSTRTALLRAGESSGGNLVADALRSELVADVGFINGGFIRGDTEYPAKSSITVGILKHEMPFPRHAVLVRIKASDLRDALIQHLSKYPQQSGSHPHVSGLELVVDMRSEPAALVTKMVDDSGESINMERQLLVATSKFVADGGDGCSSWRKGEVVREAGKLPEVVAEFMLKKRLLAYPAHEGRVTILE</sequence>
<dbReference type="Gene3D" id="3.90.780.10">
    <property type="entry name" value="5'-Nucleotidase, C-terminal domain"/>
    <property type="match status" value="1"/>
</dbReference>
<dbReference type="InterPro" id="IPR006179">
    <property type="entry name" value="5_nucleotidase/apyrase"/>
</dbReference>
<evidence type="ECO:0000313" key="8">
    <source>
        <dbReference type="Proteomes" id="UP001162031"/>
    </source>
</evidence>
<comment type="similarity">
    <text evidence="1 3">Belongs to the 5'-nucleotidase family.</text>
</comment>
<feature type="domain" description="5'-Nucleotidase C-terminal" evidence="6">
    <location>
        <begin position="348"/>
        <end position="486"/>
    </location>
</feature>
<feature type="compositionally biased region" description="Polar residues" evidence="4">
    <location>
        <begin position="9"/>
        <end position="19"/>
    </location>
</feature>
<feature type="region of interest" description="Disordered" evidence="4">
    <location>
        <begin position="1"/>
        <end position="36"/>
    </location>
</feature>
<evidence type="ECO:0000313" key="7">
    <source>
        <dbReference type="EMBL" id="CAI5728465.1"/>
    </source>
</evidence>
<organism evidence="7 8">
    <name type="scientific">Hyaloperonospora brassicae</name>
    <name type="common">Brassica downy mildew</name>
    <name type="synonym">Peronospora brassicae</name>
    <dbReference type="NCBI Taxonomy" id="162125"/>
    <lineage>
        <taxon>Eukaryota</taxon>
        <taxon>Sar</taxon>
        <taxon>Stramenopiles</taxon>
        <taxon>Oomycota</taxon>
        <taxon>Peronosporomycetes</taxon>
        <taxon>Peronosporales</taxon>
        <taxon>Peronosporaceae</taxon>
        <taxon>Hyaloperonospora</taxon>
    </lineage>
</organism>
<dbReference type="GO" id="GO:0009166">
    <property type="term" value="P:nucleotide catabolic process"/>
    <property type="evidence" value="ECO:0007669"/>
    <property type="project" value="InterPro"/>
</dbReference>
<evidence type="ECO:0000256" key="4">
    <source>
        <dbReference type="SAM" id="MobiDB-lite"/>
    </source>
</evidence>
<dbReference type="Pfam" id="PF02872">
    <property type="entry name" value="5_nucleotid_C"/>
    <property type="match status" value="1"/>
</dbReference>
<keyword evidence="8" id="KW-1185">Reference proteome</keyword>
<dbReference type="InterPro" id="IPR008334">
    <property type="entry name" value="5'-Nucleotdase_C"/>
</dbReference>
<evidence type="ECO:0000259" key="5">
    <source>
        <dbReference type="Pfam" id="PF00149"/>
    </source>
</evidence>
<comment type="caution">
    <text evidence="7">The sequence shown here is derived from an EMBL/GenBank/DDBJ whole genome shotgun (WGS) entry which is preliminary data.</text>
</comment>
<reference evidence="7" key="1">
    <citation type="submission" date="2022-12" db="EMBL/GenBank/DDBJ databases">
        <authorList>
            <person name="Webb A."/>
        </authorList>
    </citation>
    <scope>NUCLEOTIDE SEQUENCE</scope>
    <source>
        <strain evidence="7">Hp1</strain>
    </source>
</reference>
<feature type="domain" description="Calcineurin-like phosphoesterase" evidence="5">
    <location>
        <begin position="51"/>
        <end position="252"/>
    </location>
</feature>
<dbReference type="AlphaFoldDB" id="A0AAV0TXM0"/>
<dbReference type="InterPro" id="IPR036907">
    <property type="entry name" value="5'-Nucleotdase_C_sf"/>
</dbReference>
<dbReference type="SUPFAM" id="SSF56300">
    <property type="entry name" value="Metallo-dependent phosphatases"/>
    <property type="match status" value="1"/>
</dbReference>
<dbReference type="Gene3D" id="3.60.21.10">
    <property type="match status" value="1"/>
</dbReference>
<dbReference type="PRINTS" id="PR01607">
    <property type="entry name" value="APYRASEFAMLY"/>
</dbReference>
<dbReference type="GO" id="GO:0000166">
    <property type="term" value="F:nucleotide binding"/>
    <property type="evidence" value="ECO:0007669"/>
    <property type="project" value="UniProtKB-KW"/>
</dbReference>
<keyword evidence="3" id="KW-0547">Nucleotide-binding</keyword>
<gene>
    <name evidence="7" type="ORF">HBR001_LOCUS4332</name>
</gene>
<dbReference type="Proteomes" id="UP001162031">
    <property type="component" value="Unassembled WGS sequence"/>
</dbReference>
<dbReference type="PANTHER" id="PTHR11575">
    <property type="entry name" value="5'-NUCLEOTIDASE-RELATED"/>
    <property type="match status" value="1"/>
</dbReference>
<dbReference type="PANTHER" id="PTHR11575:SF48">
    <property type="entry name" value="5'-NUCLEOTIDASE"/>
    <property type="match status" value="1"/>
</dbReference>
<dbReference type="InterPro" id="IPR029052">
    <property type="entry name" value="Metallo-depent_PP-like"/>
</dbReference>
<evidence type="ECO:0000259" key="6">
    <source>
        <dbReference type="Pfam" id="PF02872"/>
    </source>
</evidence>
<evidence type="ECO:0000256" key="2">
    <source>
        <dbReference type="ARBA" id="ARBA00022729"/>
    </source>
</evidence>
<proteinExistence type="inferred from homology"/>
<evidence type="ECO:0000256" key="3">
    <source>
        <dbReference type="RuleBase" id="RU362119"/>
    </source>
</evidence>
<protein>
    <recommendedName>
        <fullName evidence="9">5'-Nucleotidase C-terminal domain-containing protein</fullName>
    </recommendedName>
</protein>
<dbReference type="GO" id="GO:0016787">
    <property type="term" value="F:hydrolase activity"/>
    <property type="evidence" value="ECO:0007669"/>
    <property type="project" value="UniProtKB-KW"/>
</dbReference>
<keyword evidence="3" id="KW-0378">Hydrolase</keyword>
<dbReference type="EMBL" id="CANTFL010000885">
    <property type="protein sequence ID" value="CAI5728465.1"/>
    <property type="molecule type" value="Genomic_DNA"/>
</dbReference>
<dbReference type="Pfam" id="PF00149">
    <property type="entry name" value="Metallophos"/>
    <property type="match status" value="1"/>
</dbReference>
<evidence type="ECO:0008006" key="9">
    <source>
        <dbReference type="Google" id="ProtNLM"/>
    </source>
</evidence>
<name>A0AAV0TXM0_HYABA</name>
<dbReference type="InterPro" id="IPR004843">
    <property type="entry name" value="Calcineurin-like_PHP"/>
</dbReference>
<dbReference type="SUPFAM" id="SSF55816">
    <property type="entry name" value="5'-nucleotidase (syn. UDP-sugar hydrolase), C-terminal domain"/>
    <property type="match status" value="1"/>
</dbReference>
<accession>A0AAV0TXM0</accession>
<keyword evidence="2" id="KW-0732">Signal</keyword>